<dbReference type="SUPFAM" id="SSF53067">
    <property type="entry name" value="Actin-like ATPase domain"/>
    <property type="match status" value="2"/>
</dbReference>
<comment type="similarity">
    <text evidence="1 5">Belongs to the FGGY kinase family.</text>
</comment>
<proteinExistence type="inferred from homology"/>
<keyword evidence="3 5" id="KW-0808">Transferase</keyword>
<dbReference type="GO" id="GO:0016301">
    <property type="term" value="F:kinase activity"/>
    <property type="evidence" value="ECO:0007669"/>
    <property type="project" value="UniProtKB-KW"/>
</dbReference>
<keyword evidence="2" id="KW-0119">Carbohydrate metabolism</keyword>
<gene>
    <name evidence="8" type="ORF">DP939_09805</name>
</gene>
<accession>A0A366M3X4</accession>
<dbReference type="CDD" id="cd07804">
    <property type="entry name" value="ASKHA_NBD_FGGY_RrXK-like"/>
    <property type="match status" value="1"/>
</dbReference>
<dbReference type="PIRSF" id="PIRSF000538">
    <property type="entry name" value="GlpK"/>
    <property type="match status" value="1"/>
</dbReference>
<evidence type="ECO:0000256" key="2">
    <source>
        <dbReference type="ARBA" id="ARBA00022629"/>
    </source>
</evidence>
<protein>
    <submittedName>
        <fullName evidence="8">Sugar kinase</fullName>
    </submittedName>
</protein>
<keyword evidence="2" id="KW-0859">Xylose metabolism</keyword>
<reference evidence="8 9" key="1">
    <citation type="submission" date="2018-06" db="EMBL/GenBank/DDBJ databases">
        <title>Sphaerisporangium craniellae sp. nov., isolated from a marine sponge in the South China Sea.</title>
        <authorList>
            <person name="Li L."/>
        </authorList>
    </citation>
    <scope>NUCLEOTIDE SEQUENCE [LARGE SCALE GENOMIC DNA]</scope>
    <source>
        <strain evidence="8 9">LHW63015</strain>
    </source>
</reference>
<dbReference type="InterPro" id="IPR018483">
    <property type="entry name" value="Carb_kinase_FGGY_CS"/>
</dbReference>
<dbReference type="Pfam" id="PF02782">
    <property type="entry name" value="FGGY_C"/>
    <property type="match status" value="1"/>
</dbReference>
<dbReference type="OrthoDB" id="9782710at2"/>
<dbReference type="Pfam" id="PF00370">
    <property type="entry name" value="FGGY_N"/>
    <property type="match status" value="1"/>
</dbReference>
<keyword evidence="4 5" id="KW-0418">Kinase</keyword>
<dbReference type="AlphaFoldDB" id="A0A366M3X4"/>
<comment type="caution">
    <text evidence="8">The sequence shown here is derived from an EMBL/GenBank/DDBJ whole genome shotgun (WGS) entry which is preliminary data.</text>
</comment>
<dbReference type="EMBL" id="QMEY01000003">
    <property type="protein sequence ID" value="RBQ20513.1"/>
    <property type="molecule type" value="Genomic_DNA"/>
</dbReference>
<dbReference type="Proteomes" id="UP000253303">
    <property type="component" value="Unassembled WGS sequence"/>
</dbReference>
<dbReference type="InterPro" id="IPR018484">
    <property type="entry name" value="FGGY_N"/>
</dbReference>
<feature type="domain" description="Carbohydrate kinase FGGY N-terminal" evidence="6">
    <location>
        <begin position="1"/>
        <end position="238"/>
    </location>
</feature>
<sequence length="489" mass="51691">MGIDVGTASSKAVLVAEDGTLVASATRPHETANPRPGFFEHDPEGVWWADTVALLRELRERAGLSAVAGICVSGIGPVALLTDAAGAPLRPAILYGIDTRAGREIGELTGRLGAERVAGAAGNPLTSQAVGPKLMWARRHEPETWARARRWYQASSWLVHRLTGEYVMDRYSASASDPMYALDAHDWWDPAWEVAAPGLERPRLAAPGEIVGEVAPAAADALGLPAGVPVLAGTIDALAEAYSVGVRDVGDMMVMYGSTMFFIQHAAAPARHPGLWNNASLSGRGFSVAAGMATSGLVTGWLRDLTGVGYAELAAEAERVAPGSDGLVLLPYFAGERTPISDPQARGVWAGLTLRHTRAHLYRSVLEGVAFGVRHNIEAMAEAGADPARLVAVGGGATALWPRIVTDVTGRPQDLPSTAVGASYGDARLVADALGVDTATWNPIKERLEPDPVPRDRYDELYGVYRRTYQALRPDLHLLAEIQTGAAGG</sequence>
<evidence type="ECO:0000259" key="7">
    <source>
        <dbReference type="Pfam" id="PF02782"/>
    </source>
</evidence>
<dbReference type="PANTHER" id="PTHR43095">
    <property type="entry name" value="SUGAR KINASE"/>
    <property type="match status" value="1"/>
</dbReference>
<evidence type="ECO:0000313" key="9">
    <source>
        <dbReference type="Proteomes" id="UP000253303"/>
    </source>
</evidence>
<dbReference type="PROSITE" id="PS00445">
    <property type="entry name" value="FGGY_KINASES_2"/>
    <property type="match status" value="1"/>
</dbReference>
<feature type="domain" description="Carbohydrate kinase FGGY C-terminal" evidence="7">
    <location>
        <begin position="253"/>
        <end position="429"/>
    </location>
</feature>
<dbReference type="InterPro" id="IPR050406">
    <property type="entry name" value="FGGY_Carb_Kinase"/>
</dbReference>
<evidence type="ECO:0000313" key="8">
    <source>
        <dbReference type="EMBL" id="RBQ20513.1"/>
    </source>
</evidence>
<organism evidence="8 9">
    <name type="scientific">Spongiactinospora rosea</name>
    <dbReference type="NCBI Taxonomy" id="2248750"/>
    <lineage>
        <taxon>Bacteria</taxon>
        <taxon>Bacillati</taxon>
        <taxon>Actinomycetota</taxon>
        <taxon>Actinomycetes</taxon>
        <taxon>Streptosporangiales</taxon>
        <taxon>Streptosporangiaceae</taxon>
        <taxon>Spongiactinospora</taxon>
    </lineage>
</organism>
<dbReference type="GO" id="GO:0016773">
    <property type="term" value="F:phosphotransferase activity, alcohol group as acceptor"/>
    <property type="evidence" value="ECO:0007669"/>
    <property type="project" value="InterPro"/>
</dbReference>
<evidence type="ECO:0000256" key="5">
    <source>
        <dbReference type="RuleBase" id="RU003733"/>
    </source>
</evidence>
<name>A0A366M3X4_9ACTN</name>
<dbReference type="InterPro" id="IPR000577">
    <property type="entry name" value="Carb_kinase_FGGY"/>
</dbReference>
<evidence type="ECO:0000259" key="6">
    <source>
        <dbReference type="Pfam" id="PF00370"/>
    </source>
</evidence>
<dbReference type="GO" id="GO:0042732">
    <property type="term" value="P:D-xylose metabolic process"/>
    <property type="evidence" value="ECO:0007669"/>
    <property type="project" value="UniProtKB-KW"/>
</dbReference>
<evidence type="ECO:0000256" key="3">
    <source>
        <dbReference type="ARBA" id="ARBA00022679"/>
    </source>
</evidence>
<keyword evidence="9" id="KW-1185">Reference proteome</keyword>
<dbReference type="Gene3D" id="3.30.420.40">
    <property type="match status" value="2"/>
</dbReference>
<dbReference type="PANTHER" id="PTHR43095:SF5">
    <property type="entry name" value="XYLULOSE KINASE"/>
    <property type="match status" value="1"/>
</dbReference>
<evidence type="ECO:0000256" key="4">
    <source>
        <dbReference type="ARBA" id="ARBA00022777"/>
    </source>
</evidence>
<dbReference type="InterPro" id="IPR043129">
    <property type="entry name" value="ATPase_NBD"/>
</dbReference>
<evidence type="ECO:0000256" key="1">
    <source>
        <dbReference type="ARBA" id="ARBA00009156"/>
    </source>
</evidence>
<dbReference type="InterPro" id="IPR018485">
    <property type="entry name" value="FGGY_C"/>
</dbReference>